<evidence type="ECO:0000256" key="6">
    <source>
        <dbReference type="ARBA" id="ARBA00023295"/>
    </source>
</evidence>
<proteinExistence type="inferred from homology"/>
<dbReference type="InterPro" id="IPR017853">
    <property type="entry name" value="GH"/>
</dbReference>
<dbReference type="InterPro" id="IPR013785">
    <property type="entry name" value="Aldolase_TIM"/>
</dbReference>
<keyword evidence="5 7" id="KW-0378">Hydrolase</keyword>
<dbReference type="Pfam" id="PF17801">
    <property type="entry name" value="Melibiase_C"/>
    <property type="match status" value="1"/>
</dbReference>
<comment type="catalytic activity">
    <reaction evidence="1 7">
        <text>Hydrolysis of terminal, non-reducing alpha-D-galactose residues in alpha-D-galactosides, including galactose oligosaccharides, galactomannans and galactolipids.</text>
        <dbReference type="EC" id="3.2.1.22"/>
    </reaction>
</comment>
<evidence type="ECO:0000256" key="7">
    <source>
        <dbReference type="RuleBase" id="RU361168"/>
    </source>
</evidence>
<accession>A0A316W826</accession>
<dbReference type="OrthoDB" id="5795902at2759"/>
<dbReference type="InParanoid" id="A0A316W826"/>
<dbReference type="SUPFAM" id="SSF51445">
    <property type="entry name" value="(Trans)glycosidases"/>
    <property type="match status" value="1"/>
</dbReference>
<dbReference type="GeneID" id="37037699"/>
<organism evidence="9 10">
    <name type="scientific">Ceraceosorus guamensis</name>
    <dbReference type="NCBI Taxonomy" id="1522189"/>
    <lineage>
        <taxon>Eukaryota</taxon>
        <taxon>Fungi</taxon>
        <taxon>Dikarya</taxon>
        <taxon>Basidiomycota</taxon>
        <taxon>Ustilaginomycotina</taxon>
        <taxon>Exobasidiomycetes</taxon>
        <taxon>Ceraceosorales</taxon>
        <taxon>Ceraceosoraceae</taxon>
        <taxon>Ceraceosorus</taxon>
    </lineage>
</organism>
<name>A0A316W826_9BASI</name>
<dbReference type="Gene3D" id="2.60.40.1180">
    <property type="entry name" value="Golgi alpha-mannosidase II"/>
    <property type="match status" value="1"/>
</dbReference>
<dbReference type="PRINTS" id="PR00740">
    <property type="entry name" value="GLHYDRLASE27"/>
</dbReference>
<dbReference type="SUPFAM" id="SSF49785">
    <property type="entry name" value="Galactose-binding domain-like"/>
    <property type="match status" value="1"/>
</dbReference>
<protein>
    <recommendedName>
        <fullName evidence="3 7">Alpha-galactosidase</fullName>
        <ecNumber evidence="3 7">3.2.1.22</ecNumber>
    </recommendedName>
    <alternativeName>
        <fullName evidence="7">Melibiase</fullName>
    </alternativeName>
</protein>
<dbReference type="GO" id="GO:0005975">
    <property type="term" value="P:carbohydrate metabolic process"/>
    <property type="evidence" value="ECO:0007669"/>
    <property type="project" value="InterPro"/>
</dbReference>
<dbReference type="AlphaFoldDB" id="A0A316W826"/>
<dbReference type="Pfam" id="PF16499">
    <property type="entry name" value="Melibiase_2"/>
    <property type="match status" value="1"/>
</dbReference>
<dbReference type="PANTHER" id="PTHR11452:SF75">
    <property type="entry name" value="ALPHA-GALACTOSIDASE MEL1"/>
    <property type="match status" value="1"/>
</dbReference>
<dbReference type="GO" id="GO:0004557">
    <property type="term" value="F:alpha-galactosidase activity"/>
    <property type="evidence" value="ECO:0007669"/>
    <property type="project" value="UniProtKB-EC"/>
</dbReference>
<dbReference type="InterPro" id="IPR002241">
    <property type="entry name" value="Glyco_hydro_27"/>
</dbReference>
<dbReference type="Proteomes" id="UP000245783">
    <property type="component" value="Unassembled WGS sequence"/>
</dbReference>
<reference evidence="9 10" key="1">
    <citation type="journal article" date="2018" name="Mol. Biol. Evol.">
        <title>Broad Genomic Sampling Reveals a Smut Pathogenic Ancestry of the Fungal Clade Ustilaginomycotina.</title>
        <authorList>
            <person name="Kijpornyongpan T."/>
            <person name="Mondo S.J."/>
            <person name="Barry K."/>
            <person name="Sandor L."/>
            <person name="Lee J."/>
            <person name="Lipzen A."/>
            <person name="Pangilinan J."/>
            <person name="LaButti K."/>
            <person name="Hainaut M."/>
            <person name="Henrissat B."/>
            <person name="Grigoriev I.V."/>
            <person name="Spatafora J.W."/>
            <person name="Aime M.C."/>
        </authorList>
    </citation>
    <scope>NUCLEOTIDE SEQUENCE [LARGE SCALE GENOMIC DNA]</scope>
    <source>
        <strain evidence="9 10">MCA 4658</strain>
    </source>
</reference>
<dbReference type="Gene3D" id="2.60.120.260">
    <property type="entry name" value="Galactose-binding domain-like"/>
    <property type="match status" value="1"/>
</dbReference>
<evidence type="ECO:0000256" key="5">
    <source>
        <dbReference type="ARBA" id="ARBA00022801"/>
    </source>
</evidence>
<dbReference type="EC" id="3.2.1.22" evidence="3 7"/>
<keyword evidence="6 7" id="KW-0326">Glycosidase</keyword>
<dbReference type="PANTHER" id="PTHR11452">
    <property type="entry name" value="ALPHA-GALACTOSIDASE/ALPHA-N-ACETYLGALACTOSAMINIDASE"/>
    <property type="match status" value="1"/>
</dbReference>
<sequence length="520" mass="56172">MPSLSQISSLVPLAMRALSQSGMGIDTPVMGYNSYNDVLCSPTGAHMSETIDALVSRGFRDAGYKFFQIDCGWQSLNGTRGSINSFGAIDYDQQNFPQGIRPISDKARQNGFTFSMYSDAGVRSCDTIVPSKRLGSYGHEAADAKQFADWNVEYVKYDYCYPDSPDPSNNAPKDPRSDFVDRYRTMWNALQSNKIYRMLVCQWGTPFRSSSGNLQGPSQWTDPVSTSFRLSDDINKDWAAVTRIINQSIHIANSGITGKGHFADADMLEVGAKELTIDEQASHFAYWAMAKSALMIGSNVASMPDASLRILQNKALIAINQDALAKPVKLVQRWTGDRDLFRGPLQNGDEAVLLLNLRNQARNDLSIDLAKSLGIRSATIENLWTGQKKTGAMGVYSVGSLGARGSAPLRLSNIQRIATPNVEVIWSEAESASLSGGASSASCSGCSGGTKVGNVGNGGAVTFKNVVAKSTTSTLLFDYINADIGYLAGQGQNARSLSISVNGAAAQNVDSAHQRIRLER</sequence>
<keyword evidence="4" id="KW-0732">Signal</keyword>
<dbReference type="STRING" id="1522189.A0A316W826"/>
<evidence type="ECO:0000259" key="8">
    <source>
        <dbReference type="Pfam" id="PF17801"/>
    </source>
</evidence>
<evidence type="ECO:0000256" key="2">
    <source>
        <dbReference type="ARBA" id="ARBA00009743"/>
    </source>
</evidence>
<evidence type="ECO:0000256" key="3">
    <source>
        <dbReference type="ARBA" id="ARBA00012755"/>
    </source>
</evidence>
<evidence type="ECO:0000256" key="4">
    <source>
        <dbReference type="ARBA" id="ARBA00022729"/>
    </source>
</evidence>
<evidence type="ECO:0000313" key="9">
    <source>
        <dbReference type="EMBL" id="PWN45744.1"/>
    </source>
</evidence>
<comment type="similarity">
    <text evidence="2 7">Belongs to the glycosyl hydrolase 27 family.</text>
</comment>
<dbReference type="RefSeq" id="XP_025372904.1">
    <property type="nucleotide sequence ID" value="XM_025515829.1"/>
</dbReference>
<dbReference type="EMBL" id="KZ819354">
    <property type="protein sequence ID" value="PWN45744.1"/>
    <property type="molecule type" value="Genomic_DNA"/>
</dbReference>
<evidence type="ECO:0000313" key="10">
    <source>
        <dbReference type="Proteomes" id="UP000245783"/>
    </source>
</evidence>
<dbReference type="Gene3D" id="3.20.20.70">
    <property type="entry name" value="Aldolase class I"/>
    <property type="match status" value="1"/>
</dbReference>
<evidence type="ECO:0000256" key="1">
    <source>
        <dbReference type="ARBA" id="ARBA00001255"/>
    </source>
</evidence>
<gene>
    <name evidence="9" type="ORF">IE81DRAFT_344636</name>
</gene>
<keyword evidence="10" id="KW-1185">Reference proteome</keyword>
<dbReference type="InterPro" id="IPR041233">
    <property type="entry name" value="Melibiase_C"/>
</dbReference>
<dbReference type="CDD" id="cd14792">
    <property type="entry name" value="GH27"/>
    <property type="match status" value="1"/>
</dbReference>
<keyword evidence="7" id="KW-1015">Disulfide bond</keyword>
<dbReference type="InterPro" id="IPR008979">
    <property type="entry name" value="Galactose-bd-like_sf"/>
</dbReference>
<dbReference type="InterPro" id="IPR013780">
    <property type="entry name" value="Glyco_hydro_b"/>
</dbReference>
<feature type="domain" description="Alpha galactosidase C-terminal" evidence="8">
    <location>
        <begin position="336"/>
        <end position="411"/>
    </location>
</feature>